<reference evidence="11" key="2">
    <citation type="submission" date="2020-05" db="UniProtKB">
        <authorList>
            <consortium name="EnsemblMetazoa"/>
        </authorList>
    </citation>
    <scope>IDENTIFICATION</scope>
    <source>
        <strain evidence="11">CM1001059</strain>
    </source>
</reference>
<name>A0A182UG19_9DIPT</name>
<keyword evidence="9" id="KW-1133">Transmembrane helix</keyword>
<dbReference type="Proteomes" id="UP000075902">
    <property type="component" value="Unassembled WGS sequence"/>
</dbReference>
<keyword evidence="9" id="KW-0812">Transmembrane</keyword>
<dbReference type="Pfam" id="PF13620">
    <property type="entry name" value="CarboxypepD_reg"/>
    <property type="match status" value="1"/>
</dbReference>
<evidence type="ECO:0000256" key="1">
    <source>
        <dbReference type="ARBA" id="ARBA00001947"/>
    </source>
</evidence>
<dbReference type="GO" id="GO:0004181">
    <property type="term" value="F:metallocarboxypeptidase activity"/>
    <property type="evidence" value="ECO:0007669"/>
    <property type="project" value="InterPro"/>
</dbReference>
<sequence length="1040" mass="116919">QQHTILIPTVSPHFAAPSKAEQVRVVRETFDEYGFAKTPAFVHHNYTSMVSYIQDLASNYPSITHLYTIGKSVQGRDLWVMEVTEQPGQHAPGKPEVKYIANMHGNEVVGRELLLLFATYLCENYNRTQRVTRLLNRTRLHLLFSMNPDGYELADISDKESLRGRSNANNVDLNRNFPDQFGRNQYNAHQEPETLAVMNWSLATPFVLSANLHGGALVANYPFDDSPKDFAYSSGYGDPRTVKNPTEENELFQYLAHVYANSHTTMHLGRPCPSFLRENFPDGITNGAAWYSVTGGMQDWSYVVGGAYELTLEVGCDKFPPAAQLPEFWKQNREALLQYVEQAQHGITGYVRSTIGHPIARASVQVNQIEHVTYTTANGDFYRLLLPGLYNVTAEAEGYEPQTLQVRIPPEAERAVIVDFQLMRDDPQHWSSAYDYRTLENVIKTRYHTDAELKSTMAEFENKHYKSVSLEFSGNEVSMAYPSVKVTDSIGTPEETKLHILIISSLFQTAAIGREMVMNLARHVLAGYLIKEPLLIKLLENAVLHFVPVKNDFEEVMAQFRANDSVCNPTLHTDELADKLLNAETDHQKDMFLRMLKEEEYDLALTFAAGGHDVFFPNTDDKVAIYSRFAEKIKGHKYRQATSTDNCTVDAGQLHQVEATQRVTNAIQKLYEVPLFTMQLGCCKMPSEPAIASVWRQNLERMINFLRLIDTGIRGYVKDVQGAPLRKAILRVRGNNLIYKVTPNLAHFRIVLPSGSMEIEISCYNYTSRIVPITLADDQILDLGHVVMEVAARPRESIVAPPVPLLVPQAVAVPEKHHDFGVLEPSKTMKVFPQDGGVEVNAVVSGIVLDDGNHPLPGAKVYVTDAHSQQVLANGRTGPLGKFQFESLSGTKDIVVHAEPHGYEAGEKTIRQGPLGGATGIVFHLTRDERVLGLPRLVFVILAGCVSVGIIVAGIMCFMYIQARRRDSRYYYNFSLLPQKGEPNRKLFDDDEETELFRASTKKLQPYYDDEQDPITDTDDDSEEEIVMLNPSFRNTISQS</sequence>
<evidence type="ECO:0000259" key="10">
    <source>
        <dbReference type="PROSITE" id="PS52035"/>
    </source>
</evidence>
<dbReference type="FunFam" id="3.40.630.10:FF:000104">
    <property type="entry name" value="Silver, isoform N"/>
    <property type="match status" value="1"/>
</dbReference>
<dbReference type="PROSITE" id="PS52035">
    <property type="entry name" value="PEPTIDASE_M14"/>
    <property type="match status" value="1"/>
</dbReference>
<proteinExistence type="inferred from homology"/>
<dbReference type="PROSITE" id="PS00133">
    <property type="entry name" value="CARBOXYPEPT_ZN_2"/>
    <property type="match status" value="1"/>
</dbReference>
<evidence type="ECO:0000256" key="7">
    <source>
        <dbReference type="ARBA" id="ARBA00023180"/>
    </source>
</evidence>
<keyword evidence="4" id="KW-0479">Metal-binding</keyword>
<protein>
    <recommendedName>
        <fullName evidence="10">Peptidase M14 domain-containing protein</fullName>
    </recommendedName>
</protein>
<evidence type="ECO:0000256" key="2">
    <source>
        <dbReference type="ARBA" id="ARBA00005988"/>
    </source>
</evidence>
<keyword evidence="3" id="KW-0121">Carboxypeptidase</keyword>
<reference evidence="12" key="1">
    <citation type="submission" date="2014-01" db="EMBL/GenBank/DDBJ databases">
        <title>The Genome Sequence of Anopheles melas CM1001059_A (V2).</title>
        <authorList>
            <consortium name="The Broad Institute Genomics Platform"/>
            <person name="Neafsey D.E."/>
            <person name="Besansky N."/>
            <person name="Howell P."/>
            <person name="Walton C."/>
            <person name="Young S.K."/>
            <person name="Zeng Q."/>
            <person name="Gargeya S."/>
            <person name="Fitzgerald M."/>
            <person name="Haas B."/>
            <person name="Abouelleil A."/>
            <person name="Allen A.W."/>
            <person name="Alvarado L."/>
            <person name="Arachchi H.M."/>
            <person name="Berlin A.M."/>
            <person name="Chapman S.B."/>
            <person name="Gainer-Dewar J."/>
            <person name="Goldberg J."/>
            <person name="Griggs A."/>
            <person name="Gujja S."/>
            <person name="Hansen M."/>
            <person name="Howarth C."/>
            <person name="Imamovic A."/>
            <person name="Ireland A."/>
            <person name="Larimer J."/>
            <person name="McCowan C."/>
            <person name="Murphy C."/>
            <person name="Pearson M."/>
            <person name="Poon T.W."/>
            <person name="Priest M."/>
            <person name="Roberts A."/>
            <person name="Saif S."/>
            <person name="Shea T."/>
            <person name="Sisk P."/>
            <person name="Sykes S."/>
            <person name="Wortman J."/>
            <person name="Nusbaum C."/>
            <person name="Birren B."/>
        </authorList>
    </citation>
    <scope>NUCLEOTIDE SEQUENCE [LARGE SCALE GENOMIC DNA]</scope>
    <source>
        <strain evidence="12">CM1001059</strain>
    </source>
</reference>
<keyword evidence="12" id="KW-1185">Reference proteome</keyword>
<dbReference type="STRING" id="34690.A0A182UG19"/>
<dbReference type="InterPro" id="IPR000834">
    <property type="entry name" value="Peptidase_M14"/>
</dbReference>
<dbReference type="GO" id="GO:0006518">
    <property type="term" value="P:peptide metabolic process"/>
    <property type="evidence" value="ECO:0007669"/>
    <property type="project" value="TreeGrafter"/>
</dbReference>
<accession>A0A182UG19</accession>
<dbReference type="GO" id="GO:0008270">
    <property type="term" value="F:zinc ion binding"/>
    <property type="evidence" value="ECO:0007669"/>
    <property type="project" value="InterPro"/>
</dbReference>
<dbReference type="InterPro" id="IPR050753">
    <property type="entry name" value="Peptidase_M14_domain"/>
</dbReference>
<dbReference type="PANTHER" id="PTHR11532">
    <property type="entry name" value="PROTEASE M14 CARBOXYPEPTIDASE"/>
    <property type="match status" value="1"/>
</dbReference>
<dbReference type="CDD" id="cd11308">
    <property type="entry name" value="Peptidase_M14NE-CP-C_like"/>
    <property type="match status" value="1"/>
</dbReference>
<dbReference type="Pfam" id="PF00246">
    <property type="entry name" value="Peptidase_M14"/>
    <property type="match status" value="1"/>
</dbReference>
<evidence type="ECO:0000256" key="5">
    <source>
        <dbReference type="ARBA" id="ARBA00022801"/>
    </source>
</evidence>
<keyword evidence="3" id="KW-0645">Protease</keyword>
<dbReference type="EnsemblMetazoa" id="AMEC019745-RA">
    <property type="protein sequence ID" value="AMEC019745-PA"/>
    <property type="gene ID" value="AMEC019745"/>
</dbReference>
<dbReference type="PRINTS" id="PR00765">
    <property type="entry name" value="CRBOXYPTASEA"/>
</dbReference>
<dbReference type="InterPro" id="IPR057247">
    <property type="entry name" value="CARBOXYPEPT_ZN_2"/>
</dbReference>
<evidence type="ECO:0000256" key="4">
    <source>
        <dbReference type="ARBA" id="ARBA00022723"/>
    </source>
</evidence>
<dbReference type="SUPFAM" id="SSF49464">
    <property type="entry name" value="Carboxypeptidase regulatory domain-like"/>
    <property type="match status" value="3"/>
</dbReference>
<dbReference type="InterPro" id="IPR008969">
    <property type="entry name" value="CarboxyPept-like_regulatory"/>
</dbReference>
<dbReference type="SUPFAM" id="SSF53187">
    <property type="entry name" value="Zn-dependent exopeptidases"/>
    <property type="match status" value="2"/>
</dbReference>
<feature type="transmembrane region" description="Helical" evidence="9">
    <location>
        <begin position="937"/>
        <end position="961"/>
    </location>
</feature>
<evidence type="ECO:0000256" key="6">
    <source>
        <dbReference type="ARBA" id="ARBA00022833"/>
    </source>
</evidence>
<evidence type="ECO:0000313" key="11">
    <source>
        <dbReference type="EnsemblMetazoa" id="AMEC019745-PA"/>
    </source>
</evidence>
<dbReference type="CDD" id="cd03858">
    <property type="entry name" value="M14_CP_N-E_like"/>
    <property type="match status" value="1"/>
</dbReference>
<dbReference type="SMART" id="SM00631">
    <property type="entry name" value="Zn_pept"/>
    <property type="match status" value="1"/>
</dbReference>
<evidence type="ECO:0000256" key="8">
    <source>
        <dbReference type="PROSITE-ProRule" id="PRU01379"/>
    </source>
</evidence>
<keyword evidence="9" id="KW-0472">Membrane</keyword>
<dbReference type="Gene3D" id="2.60.40.1120">
    <property type="entry name" value="Carboxypeptidase-like, regulatory domain"/>
    <property type="match status" value="3"/>
</dbReference>
<comment type="cofactor">
    <cofactor evidence="1">
        <name>Zn(2+)</name>
        <dbReference type="ChEBI" id="CHEBI:29105"/>
    </cofactor>
</comment>
<keyword evidence="6" id="KW-0862">Zinc</keyword>
<dbReference type="VEuPathDB" id="VectorBase:AMEC019745"/>
<dbReference type="AlphaFoldDB" id="A0A182UG19"/>
<keyword evidence="7" id="KW-0325">Glycoprotein</keyword>
<evidence type="ECO:0000313" key="12">
    <source>
        <dbReference type="Proteomes" id="UP000075902"/>
    </source>
</evidence>
<feature type="active site" description="Proton donor/acceptor" evidence="8">
    <location>
        <position position="313"/>
    </location>
</feature>
<organism evidence="11 12">
    <name type="scientific">Anopheles melas</name>
    <dbReference type="NCBI Taxonomy" id="34690"/>
    <lineage>
        <taxon>Eukaryota</taxon>
        <taxon>Metazoa</taxon>
        <taxon>Ecdysozoa</taxon>
        <taxon>Arthropoda</taxon>
        <taxon>Hexapoda</taxon>
        <taxon>Insecta</taxon>
        <taxon>Pterygota</taxon>
        <taxon>Neoptera</taxon>
        <taxon>Endopterygota</taxon>
        <taxon>Diptera</taxon>
        <taxon>Nematocera</taxon>
        <taxon>Culicoidea</taxon>
        <taxon>Culicidae</taxon>
        <taxon>Anophelinae</taxon>
        <taxon>Anopheles</taxon>
    </lineage>
</organism>
<evidence type="ECO:0000256" key="3">
    <source>
        <dbReference type="ARBA" id="ARBA00022645"/>
    </source>
</evidence>
<dbReference type="PROSITE" id="PS00132">
    <property type="entry name" value="CARBOXYPEPT_ZN_1"/>
    <property type="match status" value="1"/>
</dbReference>
<keyword evidence="5" id="KW-0378">Hydrolase</keyword>
<dbReference type="InterPro" id="IPR057246">
    <property type="entry name" value="CARBOXYPEPT_ZN_1"/>
</dbReference>
<dbReference type="GO" id="GO:0016485">
    <property type="term" value="P:protein processing"/>
    <property type="evidence" value="ECO:0007669"/>
    <property type="project" value="TreeGrafter"/>
</dbReference>
<evidence type="ECO:0000256" key="9">
    <source>
        <dbReference type="SAM" id="Phobius"/>
    </source>
</evidence>
<dbReference type="Gene3D" id="3.40.630.10">
    <property type="entry name" value="Zn peptidases"/>
    <property type="match status" value="2"/>
</dbReference>
<dbReference type="PANTHER" id="PTHR11532:SF62">
    <property type="entry name" value="CARBOXYPEPTIDASE D"/>
    <property type="match status" value="1"/>
</dbReference>
<dbReference type="FunFam" id="2.60.40.1120:FF:000016">
    <property type="entry name" value="carboxypeptidase D isoform X2"/>
    <property type="match status" value="1"/>
</dbReference>
<comment type="similarity">
    <text evidence="2 8">Belongs to the peptidase M14 family.</text>
</comment>
<dbReference type="GO" id="GO:0005615">
    <property type="term" value="C:extracellular space"/>
    <property type="evidence" value="ECO:0007669"/>
    <property type="project" value="TreeGrafter"/>
</dbReference>
<feature type="domain" description="Peptidase M14" evidence="10">
    <location>
        <begin position="42"/>
        <end position="343"/>
    </location>
</feature>